<dbReference type="AlphaFoldDB" id="A0A822Z5X5"/>
<dbReference type="Proteomes" id="UP000607653">
    <property type="component" value="Unassembled WGS sequence"/>
</dbReference>
<reference evidence="1 2" key="1">
    <citation type="journal article" date="2020" name="Mol. Biol. Evol.">
        <title>Distinct Expression and Methylation Patterns for Genes with Different Fates following a Single Whole-Genome Duplication in Flowering Plants.</title>
        <authorList>
            <person name="Shi T."/>
            <person name="Rahmani R.S."/>
            <person name="Gugger P.F."/>
            <person name="Wang M."/>
            <person name="Li H."/>
            <person name="Zhang Y."/>
            <person name="Li Z."/>
            <person name="Wang Q."/>
            <person name="Van de Peer Y."/>
            <person name="Marchal K."/>
            <person name="Chen J."/>
        </authorList>
    </citation>
    <scope>NUCLEOTIDE SEQUENCE [LARGE SCALE GENOMIC DNA]</scope>
    <source>
        <tissue evidence="1">Leaf</tissue>
    </source>
</reference>
<dbReference type="EMBL" id="DUZY01000004">
    <property type="protein sequence ID" value="DAD38396.1"/>
    <property type="molecule type" value="Genomic_DNA"/>
</dbReference>
<gene>
    <name evidence="1" type="ORF">HUJ06_009037</name>
</gene>
<protein>
    <submittedName>
        <fullName evidence="1">Uncharacterized protein</fullName>
    </submittedName>
</protein>
<evidence type="ECO:0000313" key="1">
    <source>
        <dbReference type="EMBL" id="DAD38396.1"/>
    </source>
</evidence>
<comment type="caution">
    <text evidence="1">The sequence shown here is derived from an EMBL/GenBank/DDBJ whole genome shotgun (WGS) entry which is preliminary data.</text>
</comment>
<proteinExistence type="predicted"/>
<sequence length="80" mass="9019">MLDLPLGLARTHRKEKKRAVPPVVAAVAGDVRIRSSVKEKALFLSLPAQRSQGFTSLGCLRFQWKKKNNRWELNGGKRCC</sequence>
<evidence type="ECO:0000313" key="2">
    <source>
        <dbReference type="Proteomes" id="UP000607653"/>
    </source>
</evidence>
<organism evidence="1 2">
    <name type="scientific">Nelumbo nucifera</name>
    <name type="common">Sacred lotus</name>
    <dbReference type="NCBI Taxonomy" id="4432"/>
    <lineage>
        <taxon>Eukaryota</taxon>
        <taxon>Viridiplantae</taxon>
        <taxon>Streptophyta</taxon>
        <taxon>Embryophyta</taxon>
        <taxon>Tracheophyta</taxon>
        <taxon>Spermatophyta</taxon>
        <taxon>Magnoliopsida</taxon>
        <taxon>Proteales</taxon>
        <taxon>Nelumbonaceae</taxon>
        <taxon>Nelumbo</taxon>
    </lineage>
</organism>
<keyword evidence="2" id="KW-1185">Reference proteome</keyword>
<name>A0A822Z5X5_NELNU</name>
<accession>A0A822Z5X5</accession>